<name>A0A084JKF1_9FIRM</name>
<accession>A0A084JKF1</accession>
<protein>
    <submittedName>
        <fullName evidence="4">Heat-shock protein Hsp20</fullName>
    </submittedName>
</protein>
<dbReference type="InterPro" id="IPR002068">
    <property type="entry name" value="A-crystallin/Hsp20_dom"/>
</dbReference>
<organism evidence="4 5">
    <name type="scientific">Lacrimispora celerecrescens</name>
    <dbReference type="NCBI Taxonomy" id="29354"/>
    <lineage>
        <taxon>Bacteria</taxon>
        <taxon>Bacillati</taxon>
        <taxon>Bacillota</taxon>
        <taxon>Clostridia</taxon>
        <taxon>Lachnospirales</taxon>
        <taxon>Lachnospiraceae</taxon>
        <taxon>Lacrimispora</taxon>
    </lineage>
</organism>
<dbReference type="STRING" id="29354.IO98_15815"/>
<proteinExistence type="inferred from homology"/>
<sequence length="137" mass="15900">MLLTRRNSLFDDFFNDPFFTDAYHNKQSLMKTDIEDNGNGYVIDMELPGYKKEDVRAELKDGYLTISADTVSENEVKDQKNYIRRERYSGSVKRSFYVGSGLKQDDIKASFENGILKLVVPKEAPKQIEENHYITIE</sequence>
<dbReference type="Proteomes" id="UP000028525">
    <property type="component" value="Unassembled WGS sequence"/>
</dbReference>
<keyword evidence="5" id="KW-1185">Reference proteome</keyword>
<dbReference type="Gene3D" id="2.60.40.790">
    <property type="match status" value="1"/>
</dbReference>
<comment type="caution">
    <text evidence="4">The sequence shown here is derived from an EMBL/GenBank/DDBJ whole genome shotgun (WGS) entry which is preliminary data.</text>
</comment>
<dbReference type="EMBL" id="JPME01000018">
    <property type="protein sequence ID" value="KEZ89435.1"/>
    <property type="molecule type" value="Genomic_DNA"/>
</dbReference>
<dbReference type="Pfam" id="PF00011">
    <property type="entry name" value="HSP20"/>
    <property type="match status" value="1"/>
</dbReference>
<dbReference type="RefSeq" id="WP_038282636.1">
    <property type="nucleotide sequence ID" value="NZ_JPME01000018.1"/>
</dbReference>
<dbReference type="PROSITE" id="PS01031">
    <property type="entry name" value="SHSP"/>
    <property type="match status" value="1"/>
</dbReference>
<dbReference type="PANTHER" id="PTHR11527">
    <property type="entry name" value="HEAT-SHOCK PROTEIN 20 FAMILY MEMBER"/>
    <property type="match status" value="1"/>
</dbReference>
<evidence type="ECO:0000256" key="1">
    <source>
        <dbReference type="PROSITE-ProRule" id="PRU00285"/>
    </source>
</evidence>
<evidence type="ECO:0000313" key="4">
    <source>
        <dbReference type="EMBL" id="KEZ89435.1"/>
    </source>
</evidence>
<reference evidence="4 5" key="1">
    <citation type="submission" date="2014-07" db="EMBL/GenBank/DDBJ databases">
        <title>Draft genome of Clostridium celerecrescens 152B isolated from sediments associated with methane hydrate from Krishna Godavari basin.</title>
        <authorList>
            <person name="Honkalas V.S."/>
            <person name="Dabir A.P."/>
            <person name="Arora P."/>
            <person name="Dhakephalkar P.K."/>
        </authorList>
    </citation>
    <scope>NUCLEOTIDE SEQUENCE [LARGE SCALE GENOMIC DNA]</scope>
    <source>
        <strain evidence="4 5">152B</strain>
    </source>
</reference>
<dbReference type="CDD" id="cd06471">
    <property type="entry name" value="ACD_LpsHSP_like"/>
    <property type="match status" value="1"/>
</dbReference>
<evidence type="ECO:0000259" key="3">
    <source>
        <dbReference type="PROSITE" id="PS01031"/>
    </source>
</evidence>
<dbReference type="SUPFAM" id="SSF49764">
    <property type="entry name" value="HSP20-like chaperones"/>
    <property type="match status" value="1"/>
</dbReference>
<gene>
    <name evidence="4" type="ORF">IO98_15815</name>
</gene>
<feature type="domain" description="SHSP" evidence="3">
    <location>
        <begin position="23"/>
        <end position="137"/>
    </location>
</feature>
<evidence type="ECO:0000313" key="5">
    <source>
        <dbReference type="Proteomes" id="UP000028525"/>
    </source>
</evidence>
<dbReference type="InterPro" id="IPR008978">
    <property type="entry name" value="HSP20-like_chaperone"/>
</dbReference>
<evidence type="ECO:0000256" key="2">
    <source>
        <dbReference type="RuleBase" id="RU003616"/>
    </source>
</evidence>
<comment type="similarity">
    <text evidence="1 2">Belongs to the small heat shock protein (HSP20) family.</text>
</comment>
<dbReference type="InterPro" id="IPR031107">
    <property type="entry name" value="Small_HSP"/>
</dbReference>
<dbReference type="OrthoDB" id="9811615at2"/>
<dbReference type="AlphaFoldDB" id="A0A084JKF1"/>